<comment type="caution">
    <text evidence="2">The sequence shown here is derived from an EMBL/GenBank/DDBJ whole genome shotgun (WGS) entry which is preliminary data.</text>
</comment>
<dbReference type="SUPFAM" id="SSF46955">
    <property type="entry name" value="Putative DNA-binding domain"/>
    <property type="match status" value="1"/>
</dbReference>
<reference evidence="3" key="1">
    <citation type="journal article" date="2019" name="Int. J. Syst. Evol. Microbiol.">
        <title>The Global Catalogue of Microorganisms (GCM) 10K type strain sequencing project: providing services to taxonomists for standard genome sequencing and annotation.</title>
        <authorList>
            <consortium name="The Broad Institute Genomics Platform"/>
            <consortium name="The Broad Institute Genome Sequencing Center for Infectious Disease"/>
            <person name="Wu L."/>
            <person name="Ma J."/>
        </authorList>
    </citation>
    <scope>NUCLEOTIDE SEQUENCE [LARGE SCALE GENOMIC DNA]</scope>
    <source>
        <strain evidence="3">CGMCC 1.15407</strain>
    </source>
</reference>
<dbReference type="InterPro" id="IPR009061">
    <property type="entry name" value="DNA-bd_dom_put_sf"/>
</dbReference>
<sequence>MDLKFEDLPTAIAQLIEQNKLILESIQGAELTNQSSGQILTLNKICELLELKKQTVYSYVSKGLIPYYKKAGKLYFIRDEITEWITSKPAKSKLKGVRYHQNGRLRDREFKKI</sequence>
<protein>
    <recommendedName>
        <fullName evidence="1">Helix-turn-helix domain-containing protein</fullName>
    </recommendedName>
</protein>
<accession>A0ABQ1VB33</accession>
<evidence type="ECO:0000313" key="3">
    <source>
        <dbReference type="Proteomes" id="UP000647339"/>
    </source>
</evidence>
<proteinExistence type="predicted"/>
<feature type="domain" description="Helix-turn-helix" evidence="1">
    <location>
        <begin position="40"/>
        <end position="88"/>
    </location>
</feature>
<dbReference type="EMBL" id="BMIU01000033">
    <property type="protein sequence ID" value="GGF49894.1"/>
    <property type="molecule type" value="Genomic_DNA"/>
</dbReference>
<dbReference type="InterPro" id="IPR041657">
    <property type="entry name" value="HTH_17"/>
</dbReference>
<gene>
    <name evidence="2" type="ORF">GCM10011339_43080</name>
</gene>
<dbReference type="RefSeq" id="WP_137402946.1">
    <property type="nucleotide sequence ID" value="NZ_BMIU01000033.1"/>
</dbReference>
<dbReference type="Proteomes" id="UP000647339">
    <property type="component" value="Unassembled WGS sequence"/>
</dbReference>
<evidence type="ECO:0000259" key="1">
    <source>
        <dbReference type="Pfam" id="PF12728"/>
    </source>
</evidence>
<keyword evidence="3" id="KW-1185">Reference proteome</keyword>
<organism evidence="2 3">
    <name type="scientific">Echinicola rosea</name>
    <dbReference type="NCBI Taxonomy" id="1807691"/>
    <lineage>
        <taxon>Bacteria</taxon>
        <taxon>Pseudomonadati</taxon>
        <taxon>Bacteroidota</taxon>
        <taxon>Cytophagia</taxon>
        <taxon>Cytophagales</taxon>
        <taxon>Cyclobacteriaceae</taxon>
        <taxon>Echinicola</taxon>
    </lineage>
</organism>
<name>A0ABQ1VB33_9BACT</name>
<evidence type="ECO:0000313" key="2">
    <source>
        <dbReference type="EMBL" id="GGF49894.1"/>
    </source>
</evidence>
<dbReference type="Pfam" id="PF12728">
    <property type="entry name" value="HTH_17"/>
    <property type="match status" value="1"/>
</dbReference>